<dbReference type="GeneID" id="68104367"/>
<comment type="caution">
    <text evidence="1">The sequence shown here is derived from an EMBL/GenBank/DDBJ whole genome shotgun (WGS) entry which is preliminary data.</text>
</comment>
<dbReference type="AlphaFoldDB" id="A0AA88KED0"/>
<name>A0AA88KED0_NAELO</name>
<gene>
    <name evidence="1" type="ORF">C9374_011913</name>
</gene>
<dbReference type="RefSeq" id="XP_044542798.1">
    <property type="nucleotide sequence ID" value="XM_044687621.1"/>
</dbReference>
<evidence type="ECO:0000313" key="2">
    <source>
        <dbReference type="Proteomes" id="UP000816034"/>
    </source>
</evidence>
<reference evidence="1 2" key="1">
    <citation type="journal article" date="2018" name="BMC Genomics">
        <title>The genome of Naegleria lovaniensis, the basis for a comparative approach to unravel pathogenicity factors of the human pathogenic amoeba N. fowleri.</title>
        <authorList>
            <person name="Liechti N."/>
            <person name="Schurch N."/>
            <person name="Bruggmann R."/>
            <person name="Wittwer M."/>
        </authorList>
    </citation>
    <scope>NUCLEOTIDE SEQUENCE [LARGE SCALE GENOMIC DNA]</scope>
    <source>
        <strain evidence="1 2">ATCC 30569</strain>
    </source>
</reference>
<dbReference type="Proteomes" id="UP000816034">
    <property type="component" value="Unassembled WGS sequence"/>
</dbReference>
<sequence length="305" mass="34257">MKSFTSDQTNLHHVEISDTNTFTNEEISSSKTIDTKYGEKLNLHFTKFPVLLPVIHLSSVEQSLRNARLCFSIEGIDGIILIAHSHHHQSLSSLQLTAQCYAAIRNEFPNRFIGVNVLKFQHAPLEVFDWVMKNCPGCQCIQTDQAWACVNKNLAKRILEARIRSGFSGIYMGGVAFKYQERVHEMQDATPELPIEAIKALKHAGSLTTKYVDVVITSGTKTGDLPCLEKAKTLNSVCQPLAVSGAGEYLEDFAPFAQVFLSATFLSKECPKHGIIDSCDESFCELDEEKLRKWVQRRNNYLLDN</sequence>
<dbReference type="EMBL" id="PYSW02000052">
    <property type="protein sequence ID" value="KAG2373624.1"/>
    <property type="molecule type" value="Genomic_DNA"/>
</dbReference>
<evidence type="ECO:0000313" key="1">
    <source>
        <dbReference type="EMBL" id="KAG2373624.1"/>
    </source>
</evidence>
<keyword evidence="2" id="KW-1185">Reference proteome</keyword>
<proteinExistence type="predicted"/>
<protein>
    <submittedName>
        <fullName evidence="1">Uncharacterized protein</fullName>
    </submittedName>
</protein>
<organism evidence="1 2">
    <name type="scientific">Naegleria lovaniensis</name>
    <name type="common">Amoeba</name>
    <dbReference type="NCBI Taxonomy" id="51637"/>
    <lineage>
        <taxon>Eukaryota</taxon>
        <taxon>Discoba</taxon>
        <taxon>Heterolobosea</taxon>
        <taxon>Tetramitia</taxon>
        <taxon>Eutetramitia</taxon>
        <taxon>Vahlkampfiidae</taxon>
        <taxon>Naegleria</taxon>
    </lineage>
</organism>
<accession>A0AA88KED0</accession>